<dbReference type="Gene3D" id="3.40.33.10">
    <property type="entry name" value="CAP"/>
    <property type="match status" value="1"/>
</dbReference>
<organism evidence="3 4">
    <name type="scientific">Hathewaya proteolytica DSM 3090</name>
    <dbReference type="NCBI Taxonomy" id="1121331"/>
    <lineage>
        <taxon>Bacteria</taxon>
        <taxon>Bacillati</taxon>
        <taxon>Bacillota</taxon>
        <taxon>Clostridia</taxon>
        <taxon>Eubacteriales</taxon>
        <taxon>Clostridiaceae</taxon>
        <taxon>Hathewaya</taxon>
    </lineage>
</organism>
<sequence length="345" mass="39122">MHIKKILETVKSKSILAIAVAISLSTVVAFAGFKTIRNNREVSLKKNNEVSKELSTSKPIIPYEDKKTAKDVKVLKQQEKEEKQVSKINEQKNVQATNKVKKNLNNKDLNRTNVYKATEKQYQSKIVQPLKSETLELESCELQPTGDKVTDIKTIEQKSPTNSTSTKTPTPTPTSTWTPTPKQKNPAQSVETVKEKSSDNVDISGLEPLPTKYNISVSGSQEQIILNLLNSKRRQAGLKELVMDNTLLKVARYKSNHMIQYDYFNHSTPKGELWYDWLRKIGYKYSGTGENIAYNYSGGEQLFNQWWNSQGHRDNMMNPSYTKIGIGVVYNKDKGVYMGTQTFAN</sequence>
<dbReference type="OrthoDB" id="9783944at2"/>
<dbReference type="EMBL" id="FRAD01000004">
    <property type="protein sequence ID" value="SHJ53214.1"/>
    <property type="molecule type" value="Genomic_DNA"/>
</dbReference>
<accession>A0A1M6K2T7</accession>
<keyword evidence="4" id="KW-1185">Reference proteome</keyword>
<dbReference type="Pfam" id="PF00188">
    <property type="entry name" value="CAP"/>
    <property type="match status" value="1"/>
</dbReference>
<dbReference type="PANTHER" id="PTHR31157:SF1">
    <property type="entry name" value="SCP DOMAIN-CONTAINING PROTEIN"/>
    <property type="match status" value="1"/>
</dbReference>
<dbReference type="SUPFAM" id="SSF55797">
    <property type="entry name" value="PR-1-like"/>
    <property type="match status" value="1"/>
</dbReference>
<evidence type="ECO:0000259" key="2">
    <source>
        <dbReference type="Pfam" id="PF00188"/>
    </source>
</evidence>
<feature type="domain" description="SCP" evidence="2">
    <location>
        <begin position="226"/>
        <end position="340"/>
    </location>
</feature>
<evidence type="ECO:0000313" key="3">
    <source>
        <dbReference type="EMBL" id="SHJ53214.1"/>
    </source>
</evidence>
<name>A0A1M6K2T7_9CLOT</name>
<dbReference type="InterPro" id="IPR014044">
    <property type="entry name" value="CAP_dom"/>
</dbReference>
<gene>
    <name evidence="3" type="ORF">SAMN02745248_00315</name>
</gene>
<feature type="region of interest" description="Disordered" evidence="1">
    <location>
        <begin position="147"/>
        <end position="205"/>
    </location>
</feature>
<dbReference type="RefSeq" id="WP_072901575.1">
    <property type="nucleotide sequence ID" value="NZ_FRAD01000004.1"/>
</dbReference>
<dbReference type="InterPro" id="IPR035940">
    <property type="entry name" value="CAP_sf"/>
</dbReference>
<evidence type="ECO:0000313" key="4">
    <source>
        <dbReference type="Proteomes" id="UP000183952"/>
    </source>
</evidence>
<dbReference type="CDD" id="cd05379">
    <property type="entry name" value="CAP_bacterial"/>
    <property type="match status" value="1"/>
</dbReference>
<evidence type="ECO:0000256" key="1">
    <source>
        <dbReference type="SAM" id="MobiDB-lite"/>
    </source>
</evidence>
<feature type="compositionally biased region" description="Low complexity" evidence="1">
    <location>
        <begin position="158"/>
        <end position="182"/>
    </location>
</feature>
<proteinExistence type="predicted"/>
<dbReference type="Proteomes" id="UP000183952">
    <property type="component" value="Unassembled WGS sequence"/>
</dbReference>
<dbReference type="STRING" id="1121331.SAMN02745248_00315"/>
<dbReference type="AlphaFoldDB" id="A0A1M6K2T7"/>
<protein>
    <submittedName>
        <fullName evidence="3">Uncharacterized conserved protein YkwD, contains CAP (CSP/antigen 5/PR1) domain</fullName>
    </submittedName>
</protein>
<dbReference type="PANTHER" id="PTHR31157">
    <property type="entry name" value="SCP DOMAIN-CONTAINING PROTEIN"/>
    <property type="match status" value="1"/>
</dbReference>
<reference evidence="3 4" key="1">
    <citation type="submission" date="2016-11" db="EMBL/GenBank/DDBJ databases">
        <authorList>
            <person name="Jaros S."/>
            <person name="Januszkiewicz K."/>
            <person name="Wedrychowicz H."/>
        </authorList>
    </citation>
    <scope>NUCLEOTIDE SEQUENCE [LARGE SCALE GENOMIC DNA]</scope>
    <source>
        <strain evidence="3 4">DSM 3090</strain>
    </source>
</reference>